<dbReference type="EMBL" id="LVZM01007279">
    <property type="protein sequence ID" value="OUC46283.1"/>
    <property type="molecule type" value="Genomic_DNA"/>
</dbReference>
<gene>
    <name evidence="1" type="ORF">D917_07840</name>
</gene>
<evidence type="ECO:0000313" key="1">
    <source>
        <dbReference type="EMBL" id="OUC46283.1"/>
    </source>
</evidence>
<dbReference type="Proteomes" id="UP000243006">
    <property type="component" value="Unassembled WGS sequence"/>
</dbReference>
<comment type="caution">
    <text evidence="1">The sequence shown here is derived from an EMBL/GenBank/DDBJ whole genome shotgun (WGS) entry which is preliminary data.</text>
</comment>
<organism evidence="1 2">
    <name type="scientific">Trichinella nativa</name>
    <dbReference type="NCBI Taxonomy" id="6335"/>
    <lineage>
        <taxon>Eukaryota</taxon>
        <taxon>Metazoa</taxon>
        <taxon>Ecdysozoa</taxon>
        <taxon>Nematoda</taxon>
        <taxon>Enoplea</taxon>
        <taxon>Dorylaimia</taxon>
        <taxon>Trichinellida</taxon>
        <taxon>Trichinellidae</taxon>
        <taxon>Trichinella</taxon>
    </lineage>
</organism>
<accession>A0A1Y3EMC4</accession>
<evidence type="ECO:0000313" key="2">
    <source>
        <dbReference type="Proteomes" id="UP000243006"/>
    </source>
</evidence>
<dbReference type="AlphaFoldDB" id="A0A1Y3EMC4"/>
<feature type="non-terminal residue" evidence="1">
    <location>
        <position position="121"/>
    </location>
</feature>
<name>A0A1Y3EMC4_9BILA</name>
<reference evidence="1 2" key="1">
    <citation type="submission" date="2015-04" db="EMBL/GenBank/DDBJ databases">
        <title>Draft genome of the roundworm Trichinella nativa.</title>
        <authorList>
            <person name="Mitreva M."/>
        </authorList>
    </citation>
    <scope>NUCLEOTIDE SEQUENCE [LARGE SCALE GENOMIC DNA]</scope>
    <source>
        <strain evidence="1 2">ISS45</strain>
    </source>
</reference>
<sequence length="121" mass="13026">MAGPGEVIKILGVPIAPNGKPSFDIDTLEGTLERIRKAPLKPAQKLATVQDYLIPSLEYGLGVPGISRKLLESVDGAIRQTVKRFLHLPTTGMNSMFLSMPIKEGGLGLRPLTTEHLARVA</sequence>
<proteinExistence type="predicted"/>
<protein>
    <submittedName>
        <fullName evidence="1">Uncharacterized protein</fullName>
    </submittedName>
</protein>